<name>A0A2C9W2N1_MANES</name>
<sequence length="33" mass="3756">MMKIQKCKSKTLTYLPSMSFKKLPSISNCAPFC</sequence>
<gene>
    <name evidence="1" type="ORF">MANES_04G147000</name>
</gene>
<proteinExistence type="predicted"/>
<dbReference type="AlphaFoldDB" id="A0A2C9W2N1"/>
<organism evidence="1">
    <name type="scientific">Manihot esculenta</name>
    <name type="common">Cassava</name>
    <name type="synonym">Jatropha manihot</name>
    <dbReference type="NCBI Taxonomy" id="3983"/>
    <lineage>
        <taxon>Eukaryota</taxon>
        <taxon>Viridiplantae</taxon>
        <taxon>Streptophyta</taxon>
        <taxon>Embryophyta</taxon>
        <taxon>Tracheophyta</taxon>
        <taxon>Spermatophyta</taxon>
        <taxon>Magnoliopsida</taxon>
        <taxon>eudicotyledons</taxon>
        <taxon>Gunneridae</taxon>
        <taxon>Pentapetalae</taxon>
        <taxon>rosids</taxon>
        <taxon>fabids</taxon>
        <taxon>Malpighiales</taxon>
        <taxon>Euphorbiaceae</taxon>
        <taxon>Crotonoideae</taxon>
        <taxon>Manihoteae</taxon>
        <taxon>Manihot</taxon>
    </lineage>
</organism>
<reference evidence="1" key="1">
    <citation type="submission" date="2016-02" db="EMBL/GenBank/DDBJ databases">
        <title>WGS assembly of Manihot esculenta.</title>
        <authorList>
            <person name="Bredeson J.V."/>
            <person name="Prochnik S.E."/>
            <person name="Lyons J.B."/>
            <person name="Schmutz J."/>
            <person name="Grimwood J."/>
            <person name="Vrebalov J."/>
            <person name="Bart R.S."/>
            <person name="Amuge T."/>
            <person name="Ferguson M.E."/>
            <person name="Green R."/>
            <person name="Putnam N."/>
            <person name="Stites J."/>
            <person name="Rounsley S."/>
            <person name="Rokhsar D.S."/>
        </authorList>
    </citation>
    <scope>NUCLEOTIDE SEQUENCE [LARGE SCALE GENOMIC DNA]</scope>
    <source>
        <tissue evidence="1">Leaf</tissue>
    </source>
</reference>
<accession>A0A2C9W2N1</accession>
<protein>
    <submittedName>
        <fullName evidence="1">Uncharacterized protein</fullName>
    </submittedName>
</protein>
<dbReference type="EMBL" id="CM004390">
    <property type="protein sequence ID" value="OAY53235.1"/>
    <property type="molecule type" value="Genomic_DNA"/>
</dbReference>
<evidence type="ECO:0000313" key="1">
    <source>
        <dbReference type="EMBL" id="OAY53235.1"/>
    </source>
</evidence>